<dbReference type="RefSeq" id="WP_015657343.1">
    <property type="nucleotide sequence ID" value="NC_020504.1"/>
</dbReference>
<dbReference type="HOGENOM" id="CLU_073072_0_0_11"/>
<dbReference type="KEGG" id="sdv:BN159_2570"/>
<name>K4R2Q1_STRDJ</name>
<gene>
    <name evidence="2" type="ORF">BN159_2570</name>
</gene>
<evidence type="ECO:0000256" key="1">
    <source>
        <dbReference type="SAM" id="MobiDB-lite"/>
    </source>
</evidence>
<proteinExistence type="predicted"/>
<dbReference type="STRING" id="1214101.BN159_2570"/>
<organism evidence="2 3">
    <name type="scientific">Streptomyces davaonensis (strain DSM 101723 / JCM 4913 / KCC S-0913 / 768)</name>
    <dbReference type="NCBI Taxonomy" id="1214101"/>
    <lineage>
        <taxon>Bacteria</taxon>
        <taxon>Bacillati</taxon>
        <taxon>Actinomycetota</taxon>
        <taxon>Actinomycetes</taxon>
        <taxon>Kitasatosporales</taxon>
        <taxon>Streptomycetaceae</taxon>
        <taxon>Streptomyces</taxon>
    </lineage>
</organism>
<dbReference type="OrthoDB" id="4321441at2"/>
<evidence type="ECO:0000313" key="3">
    <source>
        <dbReference type="Proteomes" id="UP000008043"/>
    </source>
</evidence>
<keyword evidence="3" id="KW-1185">Reference proteome</keyword>
<sequence>MSTIDDLLAQSLLLREPHVPADVVPHDEPLDDDLLLWQHRGDDTVDDSAARSLDALCETVVSHCTPAQLADFLTDQIPQPHTARILGCALHLAGVDIGARFWWQYAAGAEDTPASYCLYLQHLAHGETHAAALWHAQTGLYAADQDCPDTEDYAPALQSMSADSSLATVLRVLAQLTSTMPTRRHTPAARAVIEFVASAVAGGYSRHPDLEIPLPGTYFAEQLEIVVAATTTTPDQFRSTSVHATPEDASPPVEDLPNRLAPDEDRKHIPTKAARRGPEHLLVQVTAADHEPTTAHTFFEDAAAVCWKTATAATEQDTRGNGMAYRLRRFAQRLSPAPSGFGQLRTAASSGGATVPFHRL</sequence>
<accession>K4R2Q1</accession>
<dbReference type="eggNOG" id="ENOG5030HTR">
    <property type="taxonomic scope" value="Bacteria"/>
</dbReference>
<dbReference type="EMBL" id="HE971709">
    <property type="protein sequence ID" value="CCK26949.1"/>
    <property type="molecule type" value="Genomic_DNA"/>
</dbReference>
<dbReference type="PATRIC" id="fig|1214101.3.peg.2611"/>
<protein>
    <submittedName>
        <fullName evidence="2">Uncharacterized protein</fullName>
    </submittedName>
</protein>
<evidence type="ECO:0000313" key="2">
    <source>
        <dbReference type="EMBL" id="CCK26949.1"/>
    </source>
</evidence>
<dbReference type="AlphaFoldDB" id="K4R2Q1"/>
<feature type="region of interest" description="Disordered" evidence="1">
    <location>
        <begin position="237"/>
        <end position="264"/>
    </location>
</feature>
<dbReference type="Proteomes" id="UP000008043">
    <property type="component" value="Chromosome"/>
</dbReference>
<reference evidence="2 3" key="1">
    <citation type="journal article" date="2012" name="J. Bacteriol.">
        <title>Genome sequence of the bacterium Streptomyces davawensis JCM 4913 and heterologous production of the unique antibiotic roseoflavin.</title>
        <authorList>
            <person name="Jankowitsch F."/>
            <person name="Schwarz J."/>
            <person name="Ruckert C."/>
            <person name="Gust B."/>
            <person name="Szczepanowski R."/>
            <person name="Blom J."/>
            <person name="Pelzer S."/>
            <person name="Kalinowski J."/>
            <person name="Mack M."/>
        </authorList>
    </citation>
    <scope>NUCLEOTIDE SEQUENCE [LARGE SCALE GENOMIC DNA]</scope>
    <source>
        <strain evidence="3">DSM 101723 / JCM 4913 / KCC S-0913 / 768</strain>
    </source>
</reference>